<feature type="transmembrane region" description="Helical" evidence="1">
    <location>
        <begin position="21"/>
        <end position="43"/>
    </location>
</feature>
<evidence type="ECO:0000313" key="3">
    <source>
        <dbReference type="Proteomes" id="UP000286246"/>
    </source>
</evidence>
<dbReference type="EMBL" id="RAPY01000001">
    <property type="protein sequence ID" value="RKE56996.1"/>
    <property type="molecule type" value="Genomic_DNA"/>
</dbReference>
<gene>
    <name evidence="2" type="ORF">DFQ12_1870</name>
</gene>
<sequence>MEEHNYKYFTQDGSRYTSKRIGYFALCLALFWLFMAIGILIVGIKDGNIFGEKNWYWIFGLIVFCVQIRIFAQQMTIDCAAGTMSKSYFGLFKKEIRIEEIQKLETLRHLAIALHNGTDIIVVTKDHKSIKMLERIGRTKNVEPILKEIQQLIQLNQLNVQKG</sequence>
<dbReference type="AlphaFoldDB" id="A0A420BK92"/>
<evidence type="ECO:0000256" key="1">
    <source>
        <dbReference type="SAM" id="Phobius"/>
    </source>
</evidence>
<keyword evidence="3" id="KW-1185">Reference proteome</keyword>
<accession>A0A420BK92</accession>
<comment type="caution">
    <text evidence="2">The sequence shown here is derived from an EMBL/GenBank/DDBJ whole genome shotgun (WGS) entry which is preliminary data.</text>
</comment>
<dbReference type="RefSeq" id="WP_120258600.1">
    <property type="nucleotide sequence ID" value="NZ_RAPY01000001.1"/>
</dbReference>
<organism evidence="2 3">
    <name type="scientific">Sphingobacterium detergens</name>
    <dbReference type="NCBI Taxonomy" id="1145106"/>
    <lineage>
        <taxon>Bacteria</taxon>
        <taxon>Pseudomonadati</taxon>
        <taxon>Bacteroidota</taxon>
        <taxon>Sphingobacteriia</taxon>
        <taxon>Sphingobacteriales</taxon>
        <taxon>Sphingobacteriaceae</taxon>
        <taxon>Sphingobacterium</taxon>
    </lineage>
</organism>
<keyword evidence="1" id="KW-1133">Transmembrane helix</keyword>
<dbReference type="Proteomes" id="UP000286246">
    <property type="component" value="Unassembled WGS sequence"/>
</dbReference>
<protein>
    <submittedName>
        <fullName evidence="2">Uncharacterized protein</fullName>
    </submittedName>
</protein>
<evidence type="ECO:0000313" key="2">
    <source>
        <dbReference type="EMBL" id="RKE56996.1"/>
    </source>
</evidence>
<feature type="transmembrane region" description="Helical" evidence="1">
    <location>
        <begin position="55"/>
        <end position="72"/>
    </location>
</feature>
<keyword evidence="1" id="KW-0812">Transmembrane</keyword>
<name>A0A420BK92_SPHD1</name>
<reference evidence="2 3" key="1">
    <citation type="submission" date="2018-09" db="EMBL/GenBank/DDBJ databases">
        <title>Genomic Encyclopedia of Type Strains, Phase III (KMG-III): the genomes of soil and plant-associated and newly described type strains.</title>
        <authorList>
            <person name="Whitman W."/>
        </authorList>
    </citation>
    <scope>NUCLEOTIDE SEQUENCE [LARGE SCALE GENOMIC DNA]</scope>
    <source>
        <strain evidence="2 3">CECT 7938</strain>
    </source>
</reference>
<proteinExistence type="predicted"/>
<keyword evidence="1" id="KW-0472">Membrane</keyword>